<evidence type="ECO:0000313" key="6">
    <source>
        <dbReference type="EMBL" id="OOC04908.1"/>
    </source>
</evidence>
<dbReference type="RefSeq" id="WP_077241350.1">
    <property type="nucleotide sequence ID" value="NZ_ANMG01000074.1"/>
</dbReference>
<evidence type="ECO:0000256" key="3">
    <source>
        <dbReference type="ARBA" id="ARBA00022676"/>
    </source>
</evidence>
<keyword evidence="3" id="KW-0328">Glycosyltransferase</keyword>
<proteinExistence type="predicted"/>
<protein>
    <recommendedName>
        <fullName evidence="8">Glycosyltransferase 2-like domain-containing protein</fullName>
    </recommendedName>
</protein>
<evidence type="ECO:0008006" key="8">
    <source>
        <dbReference type="Google" id="ProtNLM"/>
    </source>
</evidence>
<dbReference type="Pfam" id="PF13641">
    <property type="entry name" value="Glyco_tranf_2_3"/>
    <property type="match status" value="1"/>
</dbReference>
<keyword evidence="7" id="KW-1185">Reference proteome</keyword>
<keyword evidence="2" id="KW-1003">Cell membrane</keyword>
<accession>A0ABX3JD73</accession>
<evidence type="ECO:0000256" key="2">
    <source>
        <dbReference type="ARBA" id="ARBA00022475"/>
    </source>
</evidence>
<organism evidence="6 7">
    <name type="scientific">Amycolatopsis azurea DSM 43854</name>
    <dbReference type="NCBI Taxonomy" id="1238180"/>
    <lineage>
        <taxon>Bacteria</taxon>
        <taxon>Bacillati</taxon>
        <taxon>Actinomycetota</taxon>
        <taxon>Actinomycetes</taxon>
        <taxon>Pseudonocardiales</taxon>
        <taxon>Pseudonocardiaceae</taxon>
        <taxon>Amycolatopsis</taxon>
    </lineage>
</organism>
<keyword evidence="4" id="KW-0808">Transferase</keyword>
<reference evidence="6 7" key="1">
    <citation type="submission" date="2017-02" db="EMBL/GenBank/DDBJ databases">
        <title>Amycolatopsis azurea DSM 43854 draft genome.</title>
        <authorList>
            <person name="Mayilraj S."/>
        </authorList>
    </citation>
    <scope>NUCLEOTIDE SEQUENCE [LARGE SCALE GENOMIC DNA]</scope>
    <source>
        <strain evidence="6 7">DSM 43854</strain>
    </source>
</reference>
<evidence type="ECO:0000256" key="5">
    <source>
        <dbReference type="ARBA" id="ARBA00023136"/>
    </source>
</evidence>
<keyword evidence="5" id="KW-0472">Membrane</keyword>
<dbReference type="SUPFAM" id="SSF53448">
    <property type="entry name" value="Nucleotide-diphospho-sugar transferases"/>
    <property type="match status" value="1"/>
</dbReference>
<evidence type="ECO:0000313" key="7">
    <source>
        <dbReference type="Proteomes" id="UP000188551"/>
    </source>
</evidence>
<gene>
    <name evidence="6" type="ORF">B0293_20890</name>
</gene>
<name>A0ABX3JD73_9PSEU</name>
<dbReference type="InterPro" id="IPR029044">
    <property type="entry name" value="Nucleotide-diphossugar_trans"/>
</dbReference>
<comment type="caution">
    <text evidence="6">The sequence shown here is derived from an EMBL/GenBank/DDBJ whole genome shotgun (WGS) entry which is preliminary data.</text>
</comment>
<evidence type="ECO:0000256" key="4">
    <source>
        <dbReference type="ARBA" id="ARBA00022679"/>
    </source>
</evidence>
<dbReference type="PANTHER" id="PTHR43646:SF2">
    <property type="entry name" value="GLYCOSYLTRANSFERASE 2-LIKE DOMAIN-CONTAINING PROTEIN"/>
    <property type="match status" value="1"/>
</dbReference>
<dbReference type="EMBL" id="MUXN01000015">
    <property type="protein sequence ID" value="OOC04908.1"/>
    <property type="molecule type" value="Genomic_DNA"/>
</dbReference>
<evidence type="ECO:0000256" key="1">
    <source>
        <dbReference type="ARBA" id="ARBA00004236"/>
    </source>
</evidence>
<dbReference type="PANTHER" id="PTHR43646">
    <property type="entry name" value="GLYCOSYLTRANSFERASE"/>
    <property type="match status" value="1"/>
</dbReference>
<dbReference type="Proteomes" id="UP000188551">
    <property type="component" value="Unassembled WGS sequence"/>
</dbReference>
<sequence length="262" mass="27932">MITSVGVLIPARDEATELPSCLYALREALRELPPGVERQVCVVADRCRDDTAELARKAGAQVCVNTHDLTIGAVRALGARHLLAGLNHHGATRTLLLSTDADTVVKRDWAVRHVRRAEAGWDAVAGTAQLSSGLATAAQPRYEALLAQARSPAGHGNVYGANLSVRASAYRAVGGFLPISTAEDHDLWHRLFRAGFRVAFADEAKVTTSARLDGRAPEGLSARLRTLSSSLPESCCRHVGRREAGPHALLGPGRNSRVFGLA</sequence>
<dbReference type="Gene3D" id="3.90.550.10">
    <property type="entry name" value="Spore Coat Polysaccharide Biosynthesis Protein SpsA, Chain A"/>
    <property type="match status" value="1"/>
</dbReference>
<comment type="subcellular location">
    <subcellularLocation>
        <location evidence="1">Cell membrane</location>
    </subcellularLocation>
</comment>